<protein>
    <recommendedName>
        <fullName evidence="10">tRNA dimethylallyltransferase</fullName>
        <ecNumber evidence="10">2.5.1.75</ecNumber>
    </recommendedName>
    <alternativeName>
        <fullName evidence="10">Dimethylallyl diphosphate:tRNA dimethylallyltransferase</fullName>
        <shortName evidence="10">DMAPP:tRNA dimethylallyltransferase</shortName>
        <shortName evidence="10">DMATase</shortName>
    </alternativeName>
    <alternativeName>
        <fullName evidence="10">Isopentenyl-diphosphate:tRNA isopentenyltransferase</fullName>
        <shortName evidence="10">IPP transferase</shortName>
        <shortName evidence="10">IPPT</shortName>
        <shortName evidence="10">IPTase</shortName>
    </alternativeName>
</protein>
<comment type="subunit">
    <text evidence="10">Monomer.</text>
</comment>
<comment type="catalytic activity">
    <reaction evidence="9 10 11">
        <text>adenosine(37) in tRNA + dimethylallyl diphosphate = N(6)-dimethylallyladenosine(37) in tRNA + diphosphate</text>
        <dbReference type="Rhea" id="RHEA:26482"/>
        <dbReference type="Rhea" id="RHEA-COMP:10162"/>
        <dbReference type="Rhea" id="RHEA-COMP:10375"/>
        <dbReference type="ChEBI" id="CHEBI:33019"/>
        <dbReference type="ChEBI" id="CHEBI:57623"/>
        <dbReference type="ChEBI" id="CHEBI:74411"/>
        <dbReference type="ChEBI" id="CHEBI:74415"/>
        <dbReference type="EC" id="2.5.1.75"/>
    </reaction>
</comment>
<comment type="caution">
    <text evidence="14">The sequence shown here is derived from an EMBL/GenBank/DDBJ whole genome shotgun (WGS) entry which is preliminary data.</text>
</comment>
<name>A0A6L5YCJ9_9BACT</name>
<comment type="cofactor">
    <cofactor evidence="1 10">
        <name>Mg(2+)</name>
        <dbReference type="ChEBI" id="CHEBI:18420"/>
    </cofactor>
</comment>
<keyword evidence="8 10" id="KW-0460">Magnesium</keyword>
<evidence type="ECO:0000256" key="5">
    <source>
        <dbReference type="ARBA" id="ARBA00022694"/>
    </source>
</evidence>
<feature type="binding site" evidence="10">
    <location>
        <begin position="14"/>
        <end position="21"/>
    </location>
    <ligand>
        <name>ATP</name>
        <dbReference type="ChEBI" id="CHEBI:30616"/>
    </ligand>
</feature>
<evidence type="ECO:0000256" key="13">
    <source>
        <dbReference type="RuleBase" id="RU003785"/>
    </source>
</evidence>
<dbReference type="Pfam" id="PF01715">
    <property type="entry name" value="IPPT"/>
    <property type="match status" value="1"/>
</dbReference>
<evidence type="ECO:0000256" key="6">
    <source>
        <dbReference type="ARBA" id="ARBA00022741"/>
    </source>
</evidence>
<evidence type="ECO:0000256" key="11">
    <source>
        <dbReference type="RuleBase" id="RU003783"/>
    </source>
</evidence>
<comment type="similarity">
    <text evidence="3 10 13">Belongs to the IPP transferase family.</text>
</comment>
<evidence type="ECO:0000313" key="15">
    <source>
        <dbReference type="Proteomes" id="UP000473699"/>
    </source>
</evidence>
<keyword evidence="15" id="KW-1185">Reference proteome</keyword>
<dbReference type="InterPro" id="IPR018022">
    <property type="entry name" value="IPT"/>
</dbReference>
<dbReference type="NCBIfam" id="TIGR00174">
    <property type="entry name" value="miaA"/>
    <property type="match status" value="1"/>
</dbReference>
<dbReference type="GO" id="GO:0005524">
    <property type="term" value="F:ATP binding"/>
    <property type="evidence" value="ECO:0007669"/>
    <property type="project" value="UniProtKB-UniRule"/>
</dbReference>
<dbReference type="InterPro" id="IPR027417">
    <property type="entry name" value="P-loop_NTPase"/>
</dbReference>
<dbReference type="Gene3D" id="1.10.20.140">
    <property type="match status" value="1"/>
</dbReference>
<dbReference type="HAMAP" id="MF_00185">
    <property type="entry name" value="IPP_trans"/>
    <property type="match status" value="1"/>
</dbReference>
<accession>A0A6L5YCJ9</accession>
<evidence type="ECO:0000256" key="9">
    <source>
        <dbReference type="ARBA" id="ARBA00049563"/>
    </source>
</evidence>
<evidence type="ECO:0000256" key="1">
    <source>
        <dbReference type="ARBA" id="ARBA00001946"/>
    </source>
</evidence>
<evidence type="ECO:0000256" key="12">
    <source>
        <dbReference type="RuleBase" id="RU003784"/>
    </source>
</evidence>
<organism evidence="14 15">
    <name type="scientific">Pyramidobacter porci</name>
    <dbReference type="NCBI Taxonomy" id="2605789"/>
    <lineage>
        <taxon>Bacteria</taxon>
        <taxon>Thermotogati</taxon>
        <taxon>Synergistota</taxon>
        <taxon>Synergistia</taxon>
        <taxon>Synergistales</taxon>
        <taxon>Dethiosulfovibrionaceae</taxon>
        <taxon>Pyramidobacter</taxon>
    </lineage>
</organism>
<evidence type="ECO:0000256" key="3">
    <source>
        <dbReference type="ARBA" id="ARBA00005842"/>
    </source>
</evidence>
<evidence type="ECO:0000256" key="8">
    <source>
        <dbReference type="ARBA" id="ARBA00022842"/>
    </source>
</evidence>
<evidence type="ECO:0000256" key="4">
    <source>
        <dbReference type="ARBA" id="ARBA00022679"/>
    </source>
</evidence>
<feature type="binding site" evidence="10">
    <location>
        <begin position="16"/>
        <end position="21"/>
    </location>
    <ligand>
        <name>substrate</name>
    </ligand>
</feature>
<dbReference type="RefSeq" id="WP_154528367.1">
    <property type="nucleotide sequence ID" value="NZ_VUNH01000003.1"/>
</dbReference>
<keyword evidence="4 10" id="KW-0808">Transferase</keyword>
<comment type="caution">
    <text evidence="10">Lacks conserved residue(s) required for the propagation of feature annotation.</text>
</comment>
<keyword evidence="5 10" id="KW-0819">tRNA processing</keyword>
<feature type="region of interest" description="Interaction with substrate tRNA" evidence="10">
    <location>
        <begin position="39"/>
        <end position="42"/>
    </location>
</feature>
<dbReference type="PANTHER" id="PTHR11088:SF60">
    <property type="entry name" value="TRNA DIMETHYLALLYLTRANSFERASE"/>
    <property type="match status" value="1"/>
</dbReference>
<proteinExistence type="inferred from homology"/>
<dbReference type="SUPFAM" id="SSF52540">
    <property type="entry name" value="P-loop containing nucleoside triphosphate hydrolases"/>
    <property type="match status" value="1"/>
</dbReference>
<dbReference type="EC" id="2.5.1.75" evidence="10"/>
<dbReference type="Gene3D" id="3.40.50.300">
    <property type="entry name" value="P-loop containing nucleotide triphosphate hydrolases"/>
    <property type="match status" value="1"/>
</dbReference>
<evidence type="ECO:0000313" key="14">
    <source>
        <dbReference type="EMBL" id="MST55272.1"/>
    </source>
</evidence>
<sequence>MSGAQKLPIVAVIGPTAVGKTAMSLDLARALNAEVISVDSRQVYRYMDVGTDKISREVRREIPHHLIDVADPDQVYTASDFVVQAADCVKRIMARGRAPLFVGGTPFYYQALFSRLLSIDVPTDEKLRAELFALEADELYGRLKNSDPESAARLHPHDKFRVSRALEIFLLSGRPASEWYARERPSESPYDVLYLGLFKPRDILVNGIERRVRRQFASGYPEEVKWLLDNGYSPDLPSMQGFGYKELTLFHQGRMTLEEAIMGDAIATRQFAKRQMTWFKKFAPAVWCDLSQKTPAENGKWLIEQAKKHLDEALR</sequence>
<feature type="site" description="Interaction with substrate tRNA" evidence="10">
    <location>
        <position position="105"/>
    </location>
</feature>
<dbReference type="InterPro" id="IPR039657">
    <property type="entry name" value="Dimethylallyltransferase"/>
</dbReference>
<keyword evidence="7 10" id="KW-0067">ATP-binding</keyword>
<feature type="site" description="Interaction with substrate tRNA" evidence="10">
    <location>
        <position position="128"/>
    </location>
</feature>
<reference evidence="14 15" key="1">
    <citation type="submission" date="2019-08" db="EMBL/GenBank/DDBJ databases">
        <title>In-depth cultivation of the pig gut microbiome towards novel bacterial diversity and tailored functional studies.</title>
        <authorList>
            <person name="Wylensek D."/>
            <person name="Hitch T.C.A."/>
            <person name="Clavel T."/>
        </authorList>
    </citation>
    <scope>NUCLEOTIDE SEQUENCE [LARGE SCALE GENOMIC DNA]</scope>
    <source>
        <strain evidence="14 15">SM-530-WT-4B</strain>
    </source>
</reference>
<comment type="function">
    <text evidence="2 10 12">Catalyzes the transfer of a dimethylallyl group onto the adenine at position 37 in tRNAs that read codons beginning with uridine, leading to the formation of N6-(dimethylallyl)adenosine (i(6)A).</text>
</comment>
<dbReference type="GO" id="GO:0052381">
    <property type="term" value="F:tRNA dimethylallyltransferase activity"/>
    <property type="evidence" value="ECO:0007669"/>
    <property type="project" value="UniProtKB-UniRule"/>
</dbReference>
<dbReference type="AlphaFoldDB" id="A0A6L5YCJ9"/>
<dbReference type="GO" id="GO:0006400">
    <property type="term" value="P:tRNA modification"/>
    <property type="evidence" value="ECO:0007669"/>
    <property type="project" value="TreeGrafter"/>
</dbReference>
<evidence type="ECO:0000256" key="7">
    <source>
        <dbReference type="ARBA" id="ARBA00022840"/>
    </source>
</evidence>
<gene>
    <name evidence="10 14" type="primary">miaA</name>
    <name evidence="14" type="ORF">FYJ74_04365</name>
</gene>
<dbReference type="EMBL" id="VUNH01000003">
    <property type="protein sequence ID" value="MST55272.1"/>
    <property type="molecule type" value="Genomic_DNA"/>
</dbReference>
<evidence type="ECO:0000256" key="10">
    <source>
        <dbReference type="HAMAP-Rule" id="MF_00185"/>
    </source>
</evidence>
<keyword evidence="6 10" id="KW-0547">Nucleotide-binding</keyword>
<dbReference type="Proteomes" id="UP000473699">
    <property type="component" value="Unassembled WGS sequence"/>
</dbReference>
<dbReference type="PANTHER" id="PTHR11088">
    <property type="entry name" value="TRNA DIMETHYLALLYLTRANSFERASE"/>
    <property type="match status" value="1"/>
</dbReference>
<evidence type="ECO:0000256" key="2">
    <source>
        <dbReference type="ARBA" id="ARBA00003213"/>
    </source>
</evidence>